<organism evidence="1 2">
    <name type="scientific">Phyllobacterium trifolii</name>
    <dbReference type="NCBI Taxonomy" id="300193"/>
    <lineage>
        <taxon>Bacteria</taxon>
        <taxon>Pseudomonadati</taxon>
        <taxon>Pseudomonadota</taxon>
        <taxon>Alphaproteobacteria</taxon>
        <taxon>Hyphomicrobiales</taxon>
        <taxon>Phyllobacteriaceae</taxon>
        <taxon>Phyllobacterium</taxon>
    </lineage>
</organism>
<dbReference type="EMBL" id="JACHXN010000001">
    <property type="protein sequence ID" value="MBB3143704.1"/>
    <property type="molecule type" value="Genomic_DNA"/>
</dbReference>
<proteinExistence type="predicted"/>
<keyword evidence="2" id="KW-1185">Reference proteome</keyword>
<protein>
    <submittedName>
        <fullName evidence="1">Uncharacterized protein</fullName>
    </submittedName>
</protein>
<evidence type="ECO:0000313" key="2">
    <source>
        <dbReference type="Proteomes" id="UP000554520"/>
    </source>
</evidence>
<accession>A0A839U0P3</accession>
<gene>
    <name evidence="1" type="ORF">FHS21_000087</name>
</gene>
<sequence length="61" mass="6764">MERNELLLRLKVRRSVAITGMLKSGENDKSLRVLSEIQGSISALEAHLAENEGPTKSPYEP</sequence>
<dbReference type="AlphaFoldDB" id="A0A839U0P3"/>
<name>A0A839U0P3_9HYPH</name>
<evidence type="ECO:0000313" key="1">
    <source>
        <dbReference type="EMBL" id="MBB3143704.1"/>
    </source>
</evidence>
<reference evidence="1 2" key="1">
    <citation type="submission" date="2020-08" db="EMBL/GenBank/DDBJ databases">
        <title>Genomic Encyclopedia of Type Strains, Phase III (KMG-III): the genomes of soil and plant-associated and newly described type strains.</title>
        <authorList>
            <person name="Whitman W."/>
        </authorList>
    </citation>
    <scope>NUCLEOTIDE SEQUENCE [LARGE SCALE GENOMIC DNA]</scope>
    <source>
        <strain evidence="1 2">CECT 7015</strain>
    </source>
</reference>
<comment type="caution">
    <text evidence="1">The sequence shown here is derived from an EMBL/GenBank/DDBJ whole genome shotgun (WGS) entry which is preliminary data.</text>
</comment>
<dbReference type="Proteomes" id="UP000554520">
    <property type="component" value="Unassembled WGS sequence"/>
</dbReference>